<keyword evidence="2" id="KW-1185">Reference proteome</keyword>
<dbReference type="AlphaFoldDB" id="A0A2H3DGU4"/>
<sequence>MNGLFSETLAYYDTVEQQGHLTLHLHIIIWIKYSLSPQQIRDRLLAGDSEFQKQLIQYLESAHKGEYFTGSQADVFNMRHETEMMSGFIDYTKVLPEVPAPHCKHGCGDCLSGETSEGWWAYFRKVVGILICKCNIHMCCMDNKWKQCKARFPCQIFNETSVDTTTGHLNMLKRERWLNTFTPILTYLFRCNTDVTSLRSGMAIKAVLIYVTDYITKPGLKTHAIFDCIQSVFQRSKDQPDNPAKTRKERARKTMAQMVNVLGAKTELGSPMVCSYLLGLPDHYMN</sequence>
<dbReference type="EMBL" id="KZ293654">
    <property type="protein sequence ID" value="PBK94439.1"/>
    <property type="molecule type" value="Genomic_DNA"/>
</dbReference>
<organism evidence="1 2">
    <name type="scientific">Armillaria gallica</name>
    <name type="common">Bulbous honey fungus</name>
    <name type="synonym">Armillaria bulbosa</name>
    <dbReference type="NCBI Taxonomy" id="47427"/>
    <lineage>
        <taxon>Eukaryota</taxon>
        <taxon>Fungi</taxon>
        <taxon>Dikarya</taxon>
        <taxon>Basidiomycota</taxon>
        <taxon>Agaricomycotina</taxon>
        <taxon>Agaricomycetes</taxon>
        <taxon>Agaricomycetidae</taxon>
        <taxon>Agaricales</taxon>
        <taxon>Marasmiineae</taxon>
        <taxon>Physalacriaceae</taxon>
        <taxon>Armillaria</taxon>
    </lineage>
</organism>
<proteinExistence type="predicted"/>
<gene>
    <name evidence="1" type="ORF">ARMGADRAFT_927965</name>
</gene>
<protein>
    <recommendedName>
        <fullName evidence="3">Helitron helicase-like domain-containing protein</fullName>
    </recommendedName>
</protein>
<accession>A0A2H3DGU4</accession>
<evidence type="ECO:0008006" key="3">
    <source>
        <dbReference type="Google" id="ProtNLM"/>
    </source>
</evidence>
<name>A0A2H3DGU4_ARMGA</name>
<dbReference type="Proteomes" id="UP000217790">
    <property type="component" value="Unassembled WGS sequence"/>
</dbReference>
<reference evidence="2" key="1">
    <citation type="journal article" date="2017" name="Nat. Ecol. Evol.">
        <title>Genome expansion and lineage-specific genetic innovations in the forest pathogenic fungi Armillaria.</title>
        <authorList>
            <person name="Sipos G."/>
            <person name="Prasanna A.N."/>
            <person name="Walter M.C."/>
            <person name="O'Connor E."/>
            <person name="Balint B."/>
            <person name="Krizsan K."/>
            <person name="Kiss B."/>
            <person name="Hess J."/>
            <person name="Varga T."/>
            <person name="Slot J."/>
            <person name="Riley R."/>
            <person name="Boka B."/>
            <person name="Rigling D."/>
            <person name="Barry K."/>
            <person name="Lee J."/>
            <person name="Mihaltcheva S."/>
            <person name="LaButti K."/>
            <person name="Lipzen A."/>
            <person name="Waldron R."/>
            <person name="Moloney N.M."/>
            <person name="Sperisen C."/>
            <person name="Kredics L."/>
            <person name="Vagvoelgyi C."/>
            <person name="Patrignani A."/>
            <person name="Fitzpatrick D."/>
            <person name="Nagy I."/>
            <person name="Doyle S."/>
            <person name="Anderson J.B."/>
            <person name="Grigoriev I.V."/>
            <person name="Gueldener U."/>
            <person name="Muensterkoetter M."/>
            <person name="Nagy L.G."/>
        </authorList>
    </citation>
    <scope>NUCLEOTIDE SEQUENCE [LARGE SCALE GENOMIC DNA]</scope>
    <source>
        <strain evidence="2">Ar21-2</strain>
    </source>
</reference>
<dbReference type="OrthoDB" id="3229882at2759"/>
<dbReference type="OMA" id="CANCASW"/>
<dbReference type="InParanoid" id="A0A2H3DGU4"/>
<dbReference type="STRING" id="47427.A0A2H3DGU4"/>
<evidence type="ECO:0000313" key="1">
    <source>
        <dbReference type="EMBL" id="PBK94439.1"/>
    </source>
</evidence>
<evidence type="ECO:0000313" key="2">
    <source>
        <dbReference type="Proteomes" id="UP000217790"/>
    </source>
</evidence>